<reference evidence="1 2" key="1">
    <citation type="submission" date="2013-12" db="EMBL/GenBank/DDBJ databases">
        <title>Complete genome sequence of Rhizobium etli bv. mimosae IE4771.</title>
        <authorList>
            <person name="Bustos P."/>
            <person name="Santamaria R.I."/>
            <person name="Lozano L."/>
            <person name="Ormeno-Orrillo E."/>
            <person name="Rogel M.A."/>
            <person name="Romero D."/>
            <person name="Cevallos M.A."/>
            <person name="Martinez-Romero E."/>
            <person name="Gonzalez V."/>
        </authorList>
    </citation>
    <scope>NUCLEOTIDE SEQUENCE [LARGE SCALE GENOMIC DNA]</scope>
    <source>
        <strain evidence="1 2">IE4771</strain>
        <plasmid evidence="2">Plasmid pRetIE4771c</plasmid>
    </source>
</reference>
<accession>A0A060IEU8</accession>
<evidence type="ECO:0000313" key="1">
    <source>
        <dbReference type="EMBL" id="AIC30211.1"/>
    </source>
</evidence>
<sequence length="79" mass="9077">MKSINDLVASAKTVCDRYRAGRMERETVREWVLGLGAYPSPHGDRVREAAEWFRLHNREPVSEEIVRVDIDRLKAISAP</sequence>
<dbReference type="Proteomes" id="UP000027180">
    <property type="component" value="Plasmid pRetIE4771c"/>
</dbReference>
<dbReference type="OrthoDB" id="8377972at2"/>
<dbReference type="EMBL" id="CP006989">
    <property type="protein sequence ID" value="AIC30211.1"/>
    <property type="molecule type" value="Genomic_DNA"/>
</dbReference>
<dbReference type="AlphaFoldDB" id="A0A060IEU8"/>
<dbReference type="HOGENOM" id="CLU_196816_0_0_5"/>
<proteinExistence type="predicted"/>
<protein>
    <submittedName>
        <fullName evidence="1">Uncharacterized protein</fullName>
    </submittedName>
</protein>
<keyword evidence="1" id="KW-0614">Plasmid</keyword>
<geneLocation type="plasmid" evidence="1 2">
    <name>pRetIE4771c</name>
</geneLocation>
<dbReference type="RefSeq" id="WP_040140935.1">
    <property type="nucleotide sequence ID" value="NZ_CP006989.1"/>
</dbReference>
<dbReference type="KEGG" id="rei:IE4771_PC00085"/>
<gene>
    <name evidence="1" type="ORF">IE4771_PC00085</name>
</gene>
<evidence type="ECO:0000313" key="2">
    <source>
        <dbReference type="Proteomes" id="UP000027180"/>
    </source>
</evidence>
<organism evidence="1 2">
    <name type="scientific">Rhizobium etli bv. mimosae str. IE4771</name>
    <dbReference type="NCBI Taxonomy" id="1432050"/>
    <lineage>
        <taxon>Bacteria</taxon>
        <taxon>Pseudomonadati</taxon>
        <taxon>Pseudomonadota</taxon>
        <taxon>Alphaproteobacteria</taxon>
        <taxon>Hyphomicrobiales</taxon>
        <taxon>Rhizobiaceae</taxon>
        <taxon>Rhizobium/Agrobacterium group</taxon>
        <taxon>Rhizobium</taxon>
    </lineage>
</organism>
<name>A0A060IEU8_RHIET</name>